<dbReference type="InterPro" id="IPR026888">
    <property type="entry name" value="AcetylCoA_hyd_C"/>
</dbReference>
<dbReference type="Proteomes" id="UP000297453">
    <property type="component" value="Unassembled WGS sequence"/>
</dbReference>
<dbReference type="RefSeq" id="WP_135589537.1">
    <property type="nucleotide sequence ID" value="NZ_RQEP01000019.1"/>
</dbReference>
<keyword evidence="2 5" id="KW-0808">Transferase</keyword>
<feature type="domain" description="Acetyl-CoA hydrolase/transferase C-terminal" evidence="4">
    <location>
        <begin position="265"/>
        <end position="417"/>
    </location>
</feature>
<dbReference type="Gene3D" id="3.40.1080.10">
    <property type="entry name" value="Glutaconate Coenzyme A-transferase"/>
    <property type="match status" value="1"/>
</dbReference>
<gene>
    <name evidence="5" type="ORF">EHO59_16425</name>
</gene>
<name>A0A4R9FLC0_9LEPT</name>
<dbReference type="Gene3D" id="3.40.1080.20">
    <property type="entry name" value="Acetyl-CoA hydrolase/transferase C-terminal domain"/>
    <property type="match status" value="1"/>
</dbReference>
<dbReference type="GO" id="GO:0016787">
    <property type="term" value="F:hydrolase activity"/>
    <property type="evidence" value="ECO:0007669"/>
    <property type="project" value="UniProtKB-KW"/>
</dbReference>
<dbReference type="InterPro" id="IPR037171">
    <property type="entry name" value="NagB/RpiA_transferase-like"/>
</dbReference>
<dbReference type="OrthoDB" id="9801795at2"/>
<dbReference type="PANTHER" id="PTHR21432:SF20">
    <property type="entry name" value="ACETYL-COA HYDROLASE"/>
    <property type="match status" value="1"/>
</dbReference>
<dbReference type="SUPFAM" id="SSF100950">
    <property type="entry name" value="NagB/RpiA/CoA transferase-like"/>
    <property type="match status" value="2"/>
</dbReference>
<reference evidence="5" key="1">
    <citation type="journal article" date="2019" name="PLoS Negl. Trop. Dis.">
        <title>Revisiting the worldwide diversity of Leptospira species in the environment.</title>
        <authorList>
            <person name="Vincent A.T."/>
            <person name="Schiettekatte O."/>
            <person name="Bourhy P."/>
            <person name="Veyrier F.J."/>
            <person name="Picardeau M."/>
        </authorList>
    </citation>
    <scope>NUCLEOTIDE SEQUENCE [LARGE SCALE GENOMIC DNA]</scope>
    <source>
        <strain evidence="5">SSS9</strain>
    </source>
</reference>
<accession>A0A4R9FLC0</accession>
<dbReference type="Pfam" id="PF02550">
    <property type="entry name" value="AcetylCoA_hydro"/>
    <property type="match status" value="1"/>
</dbReference>
<evidence type="ECO:0000313" key="6">
    <source>
        <dbReference type="Proteomes" id="UP000297453"/>
    </source>
</evidence>
<comment type="caution">
    <text evidence="5">The sequence shown here is derived from an EMBL/GenBank/DDBJ whole genome shotgun (WGS) entry which is preliminary data.</text>
</comment>
<dbReference type="PANTHER" id="PTHR21432">
    <property type="entry name" value="ACETYL-COA HYDROLASE-RELATED"/>
    <property type="match status" value="1"/>
</dbReference>
<dbReference type="InterPro" id="IPR046433">
    <property type="entry name" value="ActCoA_hydro"/>
</dbReference>
<dbReference type="GO" id="GO:0008775">
    <property type="term" value="F:acetate CoA-transferase activity"/>
    <property type="evidence" value="ECO:0007669"/>
    <property type="project" value="InterPro"/>
</dbReference>
<sequence length="426" mass="46244">MANFVSPEEAISEIKNGDRVFIHSVFAAPSVLIQSLTSRSKDLKDIEIVHIHTEGEAPYSSQGNESAFRTNALFVASNMRQAVAEGRADYLPIFLSEAPSLFRKKILPIDIALISVSPPDKHGFCSLGVSIDISKAAVDSATLVIAQVNRNMPRTHGDGLIHISKIHKLVEGHIPLLEAKHSEPDPIEQKIGEHIASLVEDGATLQMGIGSIPDAVLSCLTNHKDLGIHTEMFSDGVIPLVEKGIVTGSQKKIHRGKIATGFVMGTRKLYDFVDDNPEVVFLDMGYINDTDNIRKNPKVTAINSAVEVDLTGQVCADSIGTYQYSGVGGQMDFIRGASLSEGGKPIIALPAATSKGLSRIVPILKPGASVTTTRAHVHYVITEYGVANLYGKNLRQRARLLIDIAHPDHREELEKQAHERFKGPHL</sequence>
<dbReference type="InterPro" id="IPR038460">
    <property type="entry name" value="AcetylCoA_hyd_C_sf"/>
</dbReference>
<proteinExistence type="inferred from homology"/>
<dbReference type="AlphaFoldDB" id="A0A4R9FLC0"/>
<protein>
    <submittedName>
        <fullName evidence="5">Acetyl-CoA hydrolase/transferase family protein</fullName>
    </submittedName>
</protein>
<comment type="similarity">
    <text evidence="1">Belongs to the acetyl-CoA hydrolase/transferase family.</text>
</comment>
<feature type="domain" description="Acetyl-CoA hydrolase/transferase N-terminal" evidence="3">
    <location>
        <begin position="10"/>
        <end position="170"/>
    </location>
</feature>
<evidence type="ECO:0000256" key="2">
    <source>
        <dbReference type="ARBA" id="ARBA00022679"/>
    </source>
</evidence>
<evidence type="ECO:0000313" key="5">
    <source>
        <dbReference type="EMBL" id="TGJ99445.1"/>
    </source>
</evidence>
<evidence type="ECO:0000259" key="3">
    <source>
        <dbReference type="Pfam" id="PF02550"/>
    </source>
</evidence>
<dbReference type="Gene3D" id="3.30.750.70">
    <property type="entry name" value="4-hydroxybutyrate coenzyme like domains"/>
    <property type="match status" value="1"/>
</dbReference>
<dbReference type="GO" id="GO:0006083">
    <property type="term" value="P:acetate metabolic process"/>
    <property type="evidence" value="ECO:0007669"/>
    <property type="project" value="InterPro"/>
</dbReference>
<keyword evidence="6" id="KW-1185">Reference proteome</keyword>
<organism evidence="5 6">
    <name type="scientific">Leptospira semungkisensis</name>
    <dbReference type="NCBI Taxonomy" id="2484985"/>
    <lineage>
        <taxon>Bacteria</taxon>
        <taxon>Pseudomonadati</taxon>
        <taxon>Spirochaetota</taxon>
        <taxon>Spirochaetia</taxon>
        <taxon>Leptospirales</taxon>
        <taxon>Leptospiraceae</taxon>
        <taxon>Leptospira</taxon>
    </lineage>
</organism>
<evidence type="ECO:0000256" key="1">
    <source>
        <dbReference type="ARBA" id="ARBA00009632"/>
    </source>
</evidence>
<dbReference type="Pfam" id="PF13336">
    <property type="entry name" value="AcetylCoA_hyd_C"/>
    <property type="match status" value="1"/>
</dbReference>
<dbReference type="InterPro" id="IPR003702">
    <property type="entry name" value="ActCoA_hydro_N"/>
</dbReference>
<dbReference type="EMBL" id="RQEP01000019">
    <property type="protein sequence ID" value="TGJ99445.1"/>
    <property type="molecule type" value="Genomic_DNA"/>
</dbReference>
<evidence type="ECO:0000259" key="4">
    <source>
        <dbReference type="Pfam" id="PF13336"/>
    </source>
</evidence>
<keyword evidence="5" id="KW-0378">Hydrolase</keyword>